<accession>A0ABX2L5W9</accession>
<evidence type="ECO:0000313" key="1">
    <source>
        <dbReference type="EMBL" id="NUC71652.1"/>
    </source>
</evidence>
<dbReference type="EMBL" id="JABUQZ010000001">
    <property type="protein sequence ID" value="NUC71652.1"/>
    <property type="molecule type" value="Genomic_DNA"/>
</dbReference>
<organism evidence="1 2">
    <name type="scientific">Haloterrigena gelatinilytica</name>
    <dbReference type="NCBI Taxonomy" id="2741724"/>
    <lineage>
        <taxon>Archaea</taxon>
        <taxon>Methanobacteriati</taxon>
        <taxon>Methanobacteriota</taxon>
        <taxon>Stenosarchaea group</taxon>
        <taxon>Halobacteria</taxon>
        <taxon>Halobacteriales</taxon>
        <taxon>Natrialbaceae</taxon>
        <taxon>Haloterrigena</taxon>
    </lineage>
</organism>
<proteinExistence type="predicted"/>
<name>A0ABX2L5W9_9EURY</name>
<dbReference type="Proteomes" id="UP001016761">
    <property type="component" value="Unassembled WGS sequence"/>
</dbReference>
<gene>
    <name evidence="1" type="ORF">HTZ84_04890</name>
</gene>
<comment type="caution">
    <text evidence="1">The sequence shown here is derived from an EMBL/GenBank/DDBJ whole genome shotgun (WGS) entry which is preliminary data.</text>
</comment>
<keyword evidence="2" id="KW-1185">Reference proteome</keyword>
<reference evidence="1 2" key="1">
    <citation type="submission" date="2020-06" db="EMBL/GenBank/DDBJ databases">
        <title>Haloterrigena sp. nov., an extremely halophilic archaeon isolated from a saline sediment.</title>
        <authorList>
            <person name="Liu B.-B."/>
        </authorList>
    </citation>
    <scope>NUCLEOTIDE SEQUENCE [LARGE SCALE GENOMIC DNA]</scope>
    <source>
        <strain evidence="1 2">SYSU A558-1</strain>
    </source>
</reference>
<evidence type="ECO:0000313" key="2">
    <source>
        <dbReference type="Proteomes" id="UP001016761"/>
    </source>
</evidence>
<sequence length="83" mass="9416">MDAIAANPDESDLEAVIEVIESYEDECMNQDDIEHRMQNKGYSDAETLFLLIQSEGQGRIERKEVMHSTGKLESGIYYSINNS</sequence>
<protein>
    <submittedName>
        <fullName evidence="1">Uncharacterized protein</fullName>
    </submittedName>
</protein>
<dbReference type="RefSeq" id="WP_174679643.1">
    <property type="nucleotide sequence ID" value="NZ_JABUQZ010000001.1"/>
</dbReference>